<organism evidence="1 2">
    <name type="scientific">Roseivivax sediminis</name>
    <dbReference type="NCBI Taxonomy" id="936889"/>
    <lineage>
        <taxon>Bacteria</taxon>
        <taxon>Pseudomonadati</taxon>
        <taxon>Pseudomonadota</taxon>
        <taxon>Alphaproteobacteria</taxon>
        <taxon>Rhodobacterales</taxon>
        <taxon>Roseobacteraceae</taxon>
        <taxon>Roseivivax</taxon>
    </lineage>
</organism>
<dbReference type="Gene3D" id="3.30.2000.30">
    <property type="match status" value="1"/>
</dbReference>
<name>A0A1I1T5K0_9RHOB</name>
<keyword evidence="2" id="KW-1185">Reference proteome</keyword>
<dbReference type="InterPro" id="IPR053745">
    <property type="entry name" value="Viral_Tail_Comp_sf"/>
</dbReference>
<evidence type="ECO:0000313" key="2">
    <source>
        <dbReference type="Proteomes" id="UP000325289"/>
    </source>
</evidence>
<accession>A0A1I1T5K0</accession>
<dbReference type="OrthoDB" id="7644395at2"/>
<proteinExistence type="predicted"/>
<dbReference type="Pfam" id="PF11367">
    <property type="entry name" value="Tail_completion_gp17"/>
    <property type="match status" value="1"/>
</dbReference>
<reference evidence="1 2" key="1">
    <citation type="submission" date="2016-10" db="EMBL/GenBank/DDBJ databases">
        <authorList>
            <person name="Varghese N."/>
            <person name="Submissions S."/>
        </authorList>
    </citation>
    <scope>NUCLEOTIDE SEQUENCE [LARGE SCALE GENOMIC DNA]</scope>
    <source>
        <strain evidence="2">YIM D21,KCTC 23444,ACCC 10710</strain>
    </source>
</reference>
<gene>
    <name evidence="1" type="ORF">SAMN04515678_101491</name>
</gene>
<evidence type="ECO:0000313" key="1">
    <source>
        <dbReference type="EMBL" id="SFD53914.1"/>
    </source>
</evidence>
<dbReference type="RefSeq" id="WP_149754279.1">
    <property type="nucleotide sequence ID" value="NZ_FOMS01000001.1"/>
</dbReference>
<protein>
    <recommendedName>
        <fullName evidence="3">DUF3168 domain-containing protein</fullName>
    </recommendedName>
</protein>
<dbReference type="EMBL" id="FOMS01000001">
    <property type="protein sequence ID" value="SFD53914.1"/>
    <property type="molecule type" value="Genomic_DNA"/>
</dbReference>
<dbReference type="AlphaFoldDB" id="A0A1I1T5K0"/>
<dbReference type="Proteomes" id="UP000325289">
    <property type="component" value="Unassembled WGS sequence"/>
</dbReference>
<dbReference type="InterPro" id="IPR021508">
    <property type="entry name" value="Gp17-like"/>
</dbReference>
<sequence>MSYATAPALQAAIYQALTADAAVAAATGGHVYDAVPSGTLPALYMTLGAERVRDASDGTGHGAWHDLNVSVVTAAAGFQAAKDAAAAACDALCGAGLPMARGRLVSLRFLKARARRESDGTRRIDLTFRARVEAD</sequence>
<evidence type="ECO:0008006" key="3">
    <source>
        <dbReference type="Google" id="ProtNLM"/>
    </source>
</evidence>